<protein>
    <submittedName>
        <fullName evidence="1">Hyccin</fullName>
    </submittedName>
</protein>
<proteinExistence type="predicted"/>
<accession>A0ACC1YN75</accession>
<dbReference type="EMBL" id="CM051395">
    <property type="protein sequence ID" value="KAJ4724588.1"/>
    <property type="molecule type" value="Genomic_DNA"/>
</dbReference>
<comment type="caution">
    <text evidence="1">The sequence shown here is derived from an EMBL/GenBank/DDBJ whole genome shotgun (WGS) entry which is preliminary data.</text>
</comment>
<dbReference type="Proteomes" id="UP001164539">
    <property type="component" value="Chromosome 2"/>
</dbReference>
<keyword evidence="2" id="KW-1185">Reference proteome</keyword>
<evidence type="ECO:0000313" key="2">
    <source>
        <dbReference type="Proteomes" id="UP001164539"/>
    </source>
</evidence>
<name>A0ACC1YN75_MELAZ</name>
<gene>
    <name evidence="1" type="ORF">OWV82_003560</name>
</gene>
<reference evidence="1 2" key="1">
    <citation type="journal article" date="2023" name="Science">
        <title>Complex scaffold remodeling in plant triterpene biosynthesis.</title>
        <authorList>
            <person name="De La Pena R."/>
            <person name="Hodgson H."/>
            <person name="Liu J.C."/>
            <person name="Stephenson M.J."/>
            <person name="Martin A.C."/>
            <person name="Owen C."/>
            <person name="Harkess A."/>
            <person name="Leebens-Mack J."/>
            <person name="Jimenez L.E."/>
            <person name="Osbourn A."/>
            <person name="Sattely E.S."/>
        </authorList>
    </citation>
    <scope>NUCLEOTIDE SEQUENCE [LARGE SCALE GENOMIC DNA]</scope>
    <source>
        <strain evidence="2">cv. JPN11</strain>
        <tissue evidence="1">Leaf</tissue>
    </source>
</reference>
<sequence>MSNSASAAAVAPSTSSSVSKAQTAYQSLSSIIPSIPAPSQNPAFSLLHDSEISSQVSAYLRQPDSGAGDDNLCRWLYDTFQTTDPDLQLVVIRFLPIVAGVYLCRVTLRKPLAGFEAVLLALYAHETASRAGNSLTVNVPDLSHPSVYHESKAPAKNNATDLNLAVISPSLEPHGTVRSTRRPRIVSVALELYYSKIWQMPAASKIEFCEFCEAWAGQDGEIYSEGENGDRTKEEKEKEKAGKEGRVPLPWELLQPVLRILGHCLMGTKKNEELFEAASSACRSLYARSLHDINPNAILATGSLLRLSKLAVIAEKEIDHTEIAMNTVISL</sequence>
<organism evidence="1 2">
    <name type="scientific">Melia azedarach</name>
    <name type="common">Chinaberry tree</name>
    <dbReference type="NCBI Taxonomy" id="155640"/>
    <lineage>
        <taxon>Eukaryota</taxon>
        <taxon>Viridiplantae</taxon>
        <taxon>Streptophyta</taxon>
        <taxon>Embryophyta</taxon>
        <taxon>Tracheophyta</taxon>
        <taxon>Spermatophyta</taxon>
        <taxon>Magnoliopsida</taxon>
        <taxon>eudicotyledons</taxon>
        <taxon>Gunneridae</taxon>
        <taxon>Pentapetalae</taxon>
        <taxon>rosids</taxon>
        <taxon>malvids</taxon>
        <taxon>Sapindales</taxon>
        <taxon>Meliaceae</taxon>
        <taxon>Melia</taxon>
    </lineage>
</organism>
<evidence type="ECO:0000313" key="1">
    <source>
        <dbReference type="EMBL" id="KAJ4724588.1"/>
    </source>
</evidence>